<dbReference type="NCBIfam" id="NF033487">
    <property type="entry name" value="Lacal_2735_fam"/>
    <property type="match status" value="1"/>
</dbReference>
<protein>
    <submittedName>
        <fullName evidence="1">Lacal_2735 family protein</fullName>
    </submittedName>
</protein>
<sequence>MFNFLKKNPKKKLEKKYHLLLKEAHRLSTINRALSDQKIAEANKLYDQMNP</sequence>
<name>A0ABY6CV92_9BACT</name>
<evidence type="ECO:0000313" key="2">
    <source>
        <dbReference type="Proteomes" id="UP001062165"/>
    </source>
</evidence>
<evidence type="ECO:0000313" key="1">
    <source>
        <dbReference type="EMBL" id="UXX77649.1"/>
    </source>
</evidence>
<reference evidence="1" key="1">
    <citation type="submission" date="2022-10" db="EMBL/GenBank/DDBJ databases">
        <title>Comparative genomics and taxonomic characterization of three novel marine species of genus Reichenbachiella exhibiting antioxidant and polysaccharide degradation activities.</title>
        <authorList>
            <person name="Muhammad N."/>
            <person name="Lee Y.-J."/>
            <person name="Ko J."/>
            <person name="Kim S.-G."/>
        </authorList>
    </citation>
    <scope>NUCLEOTIDE SEQUENCE</scope>
    <source>
        <strain evidence="1">Wsw4-B4</strain>
    </source>
</reference>
<accession>A0ABY6CV92</accession>
<dbReference type="Pfam" id="PF20027">
    <property type="entry name" value="DUF6435"/>
    <property type="match status" value="1"/>
</dbReference>
<organism evidence="1 2">
    <name type="scientific">Reichenbachiella carrageenanivorans</name>
    <dbReference type="NCBI Taxonomy" id="2979869"/>
    <lineage>
        <taxon>Bacteria</taxon>
        <taxon>Pseudomonadati</taxon>
        <taxon>Bacteroidota</taxon>
        <taxon>Cytophagia</taxon>
        <taxon>Cytophagales</taxon>
        <taxon>Reichenbachiellaceae</taxon>
        <taxon>Reichenbachiella</taxon>
    </lineage>
</organism>
<gene>
    <name evidence="1" type="ORF">N7E81_09735</name>
</gene>
<dbReference type="EMBL" id="CP106735">
    <property type="protein sequence ID" value="UXX77649.1"/>
    <property type="molecule type" value="Genomic_DNA"/>
</dbReference>
<keyword evidence="2" id="KW-1185">Reference proteome</keyword>
<proteinExistence type="predicted"/>
<dbReference type="RefSeq" id="WP_263049396.1">
    <property type="nucleotide sequence ID" value="NZ_CP106735.1"/>
</dbReference>
<dbReference type="InterPro" id="IPR045493">
    <property type="entry name" value="DUF6435"/>
</dbReference>
<dbReference type="Proteomes" id="UP001062165">
    <property type="component" value="Chromosome"/>
</dbReference>